<comment type="caution">
    <text evidence="3">The sequence shown here is derived from an EMBL/GenBank/DDBJ whole genome shotgun (WGS) entry which is preliminary data.</text>
</comment>
<dbReference type="EMBL" id="JBEHCU010008199">
    <property type="protein sequence ID" value="KAL1386799.1"/>
    <property type="molecule type" value="Genomic_DNA"/>
</dbReference>
<feature type="signal peptide" evidence="1">
    <location>
        <begin position="1"/>
        <end position="21"/>
    </location>
</feature>
<dbReference type="PROSITE" id="PS50948">
    <property type="entry name" value="PAN"/>
    <property type="match status" value="1"/>
</dbReference>
<organism evidence="3 4">
    <name type="scientific">Culex pipiens pipiens</name>
    <name type="common">Northern house mosquito</name>
    <dbReference type="NCBI Taxonomy" id="38569"/>
    <lineage>
        <taxon>Eukaryota</taxon>
        <taxon>Metazoa</taxon>
        <taxon>Ecdysozoa</taxon>
        <taxon>Arthropoda</taxon>
        <taxon>Hexapoda</taxon>
        <taxon>Insecta</taxon>
        <taxon>Pterygota</taxon>
        <taxon>Neoptera</taxon>
        <taxon>Endopterygota</taxon>
        <taxon>Diptera</taxon>
        <taxon>Nematocera</taxon>
        <taxon>Culicoidea</taxon>
        <taxon>Culicidae</taxon>
        <taxon>Culicinae</taxon>
        <taxon>Culicini</taxon>
        <taxon>Culex</taxon>
        <taxon>Culex</taxon>
    </lineage>
</organism>
<keyword evidence="4" id="KW-1185">Reference proteome</keyword>
<dbReference type="InterPro" id="IPR052774">
    <property type="entry name" value="Celegans_DevNeuronal_Protein"/>
</dbReference>
<accession>A0ABD1D109</accession>
<dbReference type="SUPFAM" id="SSF57414">
    <property type="entry name" value="Hairpin loop containing domain-like"/>
    <property type="match status" value="1"/>
</dbReference>
<evidence type="ECO:0000313" key="4">
    <source>
        <dbReference type="Proteomes" id="UP001562425"/>
    </source>
</evidence>
<dbReference type="PANTHER" id="PTHR47327:SF8">
    <property type="entry name" value="FI17836P1"/>
    <property type="match status" value="1"/>
</dbReference>
<evidence type="ECO:0000256" key="1">
    <source>
        <dbReference type="SAM" id="SignalP"/>
    </source>
</evidence>
<feature type="chain" id="PRO_5044797781" description="Apple domain-containing protein" evidence="1">
    <location>
        <begin position="22"/>
        <end position="489"/>
    </location>
</feature>
<dbReference type="AlphaFoldDB" id="A0ABD1D109"/>
<evidence type="ECO:0000313" key="3">
    <source>
        <dbReference type="EMBL" id="KAL1386799.1"/>
    </source>
</evidence>
<name>A0ABD1D109_CULPP</name>
<dbReference type="PANTHER" id="PTHR47327">
    <property type="entry name" value="FI18240P1-RELATED"/>
    <property type="match status" value="1"/>
</dbReference>
<gene>
    <name evidence="3" type="ORF">pipiens_012803</name>
</gene>
<dbReference type="Pfam" id="PF00024">
    <property type="entry name" value="PAN_1"/>
    <property type="match status" value="2"/>
</dbReference>
<protein>
    <recommendedName>
        <fullName evidence="2">Apple domain-containing protein</fullName>
    </recommendedName>
</protein>
<proteinExistence type="predicted"/>
<dbReference type="InterPro" id="IPR003609">
    <property type="entry name" value="Pan_app"/>
</dbReference>
<keyword evidence="1" id="KW-0732">Signal</keyword>
<evidence type="ECO:0000259" key="2">
    <source>
        <dbReference type="PROSITE" id="PS50948"/>
    </source>
</evidence>
<reference evidence="3 4" key="1">
    <citation type="submission" date="2024-05" db="EMBL/GenBank/DDBJ databases">
        <title>Culex pipiens pipiens assembly and annotation.</title>
        <authorList>
            <person name="Alout H."/>
            <person name="Durand T."/>
        </authorList>
    </citation>
    <scope>NUCLEOTIDE SEQUENCE [LARGE SCALE GENOMIC DNA]</scope>
    <source>
        <strain evidence="3">HA-2024</strain>
        <tissue evidence="3">Whole body</tissue>
    </source>
</reference>
<dbReference type="Proteomes" id="UP001562425">
    <property type="component" value="Unassembled WGS sequence"/>
</dbReference>
<dbReference type="Gene3D" id="3.50.4.10">
    <property type="entry name" value="Hepatocyte Growth Factor"/>
    <property type="match status" value="2"/>
</dbReference>
<feature type="domain" description="Apple" evidence="2">
    <location>
        <begin position="218"/>
        <end position="315"/>
    </location>
</feature>
<sequence length="489" mass="54702">MQIRVALPLLFAIYFHSATSGASSKCAHSIVFNKLLGVRPPSTNSTVIPLYAAASKSREESAVNVRCARICREDPLCHGYLLVFSQNTCYGYSTAAAMNPEGMTAAAASRYEHIDDDDVDANYQLVADANVAFFVKTCLDVPAKCSAKLFPLVTIPGAGLVGQNDRLLPRLVTREECANACFHRKKDFRCRSARFVRSFRNNRHRLRLKVESVPLGQCYLSGGDRFTNPESFRYGGWGDDEEYLENQCEDGDVVRRVRGCSERCLNEDRFTCAGYSYHNSSGRSTCSLHSDDLTSLGPKAIRVEFDSVYGRRVRCLDVTAQCYDDRIEVGFVPPEGFAGKIYLNTVHGNCSYDETMANGTRMLTIMTGNEVVESRCGIRRAFIKGNVNNFLVFGYVYIQQHPMSTVDFIPQSQSLSFGSTILLNGTSKITKKVTVHLYDVETQAELFEAALGQLARFHAFTFPRSTMLNFRLTIKFCYESCPKVVCFYQ</sequence>